<name>A0A233S691_STRDA</name>
<feature type="chain" id="PRO_5012601854" evidence="2">
    <location>
        <begin position="27"/>
        <end position="295"/>
    </location>
</feature>
<keyword evidence="1" id="KW-0472">Membrane</keyword>
<dbReference type="AlphaFoldDB" id="A0A233S691"/>
<keyword evidence="2" id="KW-0732">Signal</keyword>
<evidence type="ECO:0000256" key="1">
    <source>
        <dbReference type="SAM" id="Phobius"/>
    </source>
</evidence>
<comment type="caution">
    <text evidence="3">The sequence shown here is derived from an EMBL/GenBank/DDBJ whole genome shotgun (WGS) entry which is preliminary data.</text>
</comment>
<keyword evidence="4" id="KW-1185">Reference proteome</keyword>
<accession>A0A233S691</accession>
<proteinExistence type="predicted"/>
<dbReference type="Proteomes" id="UP000215483">
    <property type="component" value="Unassembled WGS sequence"/>
</dbReference>
<feature type="transmembrane region" description="Helical" evidence="1">
    <location>
        <begin position="66"/>
        <end position="85"/>
    </location>
</feature>
<dbReference type="EMBL" id="MCGQ01000031">
    <property type="protein sequence ID" value="OXY91123.1"/>
    <property type="molecule type" value="Genomic_DNA"/>
</dbReference>
<feature type="signal peptide" evidence="2">
    <location>
        <begin position="1"/>
        <end position="26"/>
    </location>
</feature>
<organism evidence="3 4">
    <name type="scientific">Streptomyces diastatochromogenes</name>
    <dbReference type="NCBI Taxonomy" id="42236"/>
    <lineage>
        <taxon>Bacteria</taxon>
        <taxon>Bacillati</taxon>
        <taxon>Actinomycetota</taxon>
        <taxon>Actinomycetes</taxon>
        <taxon>Kitasatosporales</taxon>
        <taxon>Streptomycetaceae</taxon>
        <taxon>Streptomyces</taxon>
    </lineage>
</organism>
<evidence type="ECO:0000256" key="2">
    <source>
        <dbReference type="SAM" id="SignalP"/>
    </source>
</evidence>
<evidence type="ECO:0000313" key="4">
    <source>
        <dbReference type="Proteomes" id="UP000215483"/>
    </source>
</evidence>
<protein>
    <submittedName>
        <fullName evidence="3">Uncharacterized protein</fullName>
    </submittedName>
</protein>
<keyword evidence="1" id="KW-0812">Transmembrane</keyword>
<reference evidence="3 4" key="1">
    <citation type="submission" date="2016-07" db="EMBL/GenBank/DDBJ databases">
        <title>Draft genome of Streptomyces diastatochromogenes.</title>
        <authorList>
            <person name="Podduturi R."/>
            <person name="Lukassen M.B."/>
            <person name="Clausen N."/>
            <person name="Nielsen J.L."/>
            <person name="Jorgensen N.O."/>
        </authorList>
    </citation>
    <scope>NUCLEOTIDE SEQUENCE [LARGE SCALE GENOMIC DNA]</scope>
    <source>
        <strain evidence="3 4">DSM 40608</strain>
    </source>
</reference>
<sequence length="295" mass="28845">MPAVLPAAVFLSVVFPTVAFSTTASSATASLAAAPLPAVLSAAALLAVVLPAVASSTAASPATATLATAFLAAGLVPASTAAVRFPAFPTAVPFPAASLTPALFPAASLTPAPLPASPTAVPFPRPGVAVGPAPAAAEPFFAAGPCFRPAEAALALFAAAPGPSAGGFLGVLAVAVLPGGRGERSAPSARVWTVFGGPVRPAEAAPARVVFLPPAPLASPPEAAAPRERPVAGSCTAVFFATMAATPSHIVNLLANRAGTINRLESRGNGAHRPIRPPAPPAQRTCIRCAQLPAG</sequence>
<feature type="transmembrane region" description="Helical" evidence="1">
    <location>
        <begin position="36"/>
        <end position="54"/>
    </location>
</feature>
<gene>
    <name evidence="3" type="ORF">BEK98_31210</name>
</gene>
<keyword evidence="1" id="KW-1133">Transmembrane helix</keyword>
<evidence type="ECO:0000313" key="3">
    <source>
        <dbReference type="EMBL" id="OXY91123.1"/>
    </source>
</evidence>